<sequence length="385" mass="43871">MATYGISYQNGGTSEIMRINSCPLLFSFRDSDSPSDDNSETDSRTPEYSDISSDTTCISNAHVEVANPNGTYDEEYSITSTSVYDDPCLIFTNNCPPCLPGSEQYNAGQIENLLLGPRLGINALAEFSPQISETCCVSANVANGYNLCITEDDAERDVRVGRGGYATRWKKGSVLRYTVCTETFPSPQWAARTAREAAKAALMWQNIGARFEKVSRDEKATFAIKYCFEPDDCRPDVYARAFFPKTSPDELFVYQFALEPYNVDFLANILAHEFGHILGLRHEFAVETSFLLGDKNNRSIMNYFRHPSELQVGEQDREDLARYYECDGRHFKGLSIRDIKPQLYRFPRSNRRNVSSGRLTSKRLYLNYQTRRARRRRSLSKRRNN</sequence>
<dbReference type="Proteomes" id="UP000054821">
    <property type="component" value="Unassembled WGS sequence"/>
</dbReference>
<comment type="caution">
    <text evidence="7">The sequence shown here is derived from an EMBL/GenBank/DDBJ whole genome shotgun (WGS) entry which is preliminary data.</text>
</comment>
<dbReference type="RefSeq" id="XP_018660626.1">
    <property type="nucleotide sequence ID" value="XM_018806145.1"/>
</dbReference>
<dbReference type="Gene3D" id="3.40.390.10">
    <property type="entry name" value="Collagenase (Catalytic Domain)"/>
    <property type="match status" value="1"/>
</dbReference>
<name>A0A2P5A3I9_9HYPO</name>
<accession>A0A2P5A3I9</accession>
<protein>
    <recommendedName>
        <fullName evidence="6">Peptidase metallopeptidase domain-containing protein</fullName>
    </recommendedName>
</protein>
<evidence type="ECO:0000256" key="1">
    <source>
        <dbReference type="ARBA" id="ARBA00022670"/>
    </source>
</evidence>
<evidence type="ECO:0000256" key="4">
    <source>
        <dbReference type="ARBA" id="ARBA00022833"/>
    </source>
</evidence>
<evidence type="ECO:0000313" key="8">
    <source>
        <dbReference type="Proteomes" id="UP000054821"/>
    </source>
</evidence>
<evidence type="ECO:0000313" key="7">
    <source>
        <dbReference type="EMBL" id="PON31069.1"/>
    </source>
</evidence>
<dbReference type="GO" id="GO:0031012">
    <property type="term" value="C:extracellular matrix"/>
    <property type="evidence" value="ECO:0007669"/>
    <property type="project" value="InterPro"/>
</dbReference>
<dbReference type="InterPro" id="IPR006026">
    <property type="entry name" value="Peptidase_Metallo"/>
</dbReference>
<feature type="domain" description="Peptidase metallopeptidase" evidence="6">
    <location>
        <begin position="165"/>
        <end position="326"/>
    </location>
</feature>
<keyword evidence="1" id="KW-0645">Protease</keyword>
<reference evidence="7 8" key="1">
    <citation type="journal article" date="2016" name="Genome Announc.">
        <title>Draft Whole-Genome Sequence of Trichoderma gamsii T6085, a Promising Biocontrol Agent of Fusarium Head Blight on Wheat.</title>
        <authorList>
            <person name="Baroncelli R."/>
            <person name="Zapparata A."/>
            <person name="Piaggeschi G."/>
            <person name="Sarrocco S."/>
            <person name="Vannacci G."/>
        </authorList>
    </citation>
    <scope>NUCLEOTIDE SEQUENCE [LARGE SCALE GENOMIC DNA]</scope>
    <source>
        <strain evidence="7 8">T6085</strain>
    </source>
</reference>
<dbReference type="InterPro" id="IPR001818">
    <property type="entry name" value="Pept_M10_metallopeptidase"/>
</dbReference>
<dbReference type="GO" id="GO:0004222">
    <property type="term" value="F:metalloendopeptidase activity"/>
    <property type="evidence" value="ECO:0007669"/>
    <property type="project" value="InterPro"/>
</dbReference>
<dbReference type="SMART" id="SM00235">
    <property type="entry name" value="ZnMc"/>
    <property type="match status" value="1"/>
</dbReference>
<keyword evidence="2" id="KW-0479">Metal-binding</keyword>
<evidence type="ECO:0000256" key="3">
    <source>
        <dbReference type="ARBA" id="ARBA00022801"/>
    </source>
</evidence>
<proteinExistence type="predicted"/>
<dbReference type="InterPro" id="IPR024079">
    <property type="entry name" value="MetalloPept_cat_dom_sf"/>
</dbReference>
<dbReference type="GO" id="GO:0008270">
    <property type="term" value="F:zinc ion binding"/>
    <property type="evidence" value="ECO:0007669"/>
    <property type="project" value="InterPro"/>
</dbReference>
<keyword evidence="4" id="KW-0862">Zinc</keyword>
<dbReference type="SUPFAM" id="SSF55486">
    <property type="entry name" value="Metalloproteases ('zincins'), catalytic domain"/>
    <property type="match status" value="1"/>
</dbReference>
<dbReference type="GeneID" id="29986228"/>
<evidence type="ECO:0000256" key="5">
    <source>
        <dbReference type="SAM" id="MobiDB-lite"/>
    </source>
</evidence>
<dbReference type="GO" id="GO:0006508">
    <property type="term" value="P:proteolysis"/>
    <property type="evidence" value="ECO:0007669"/>
    <property type="project" value="UniProtKB-KW"/>
</dbReference>
<gene>
    <name evidence="7" type="ORF">TGAM01_v200489</name>
</gene>
<keyword evidence="3" id="KW-0378">Hydrolase</keyword>
<evidence type="ECO:0000256" key="2">
    <source>
        <dbReference type="ARBA" id="ARBA00022723"/>
    </source>
</evidence>
<feature type="region of interest" description="Disordered" evidence="5">
    <location>
        <begin position="30"/>
        <end position="52"/>
    </location>
</feature>
<evidence type="ECO:0000259" key="6">
    <source>
        <dbReference type="SMART" id="SM00235"/>
    </source>
</evidence>
<dbReference type="STRING" id="398673.A0A2P5A3I9"/>
<organism evidence="7 8">
    <name type="scientific">Trichoderma gamsii</name>
    <dbReference type="NCBI Taxonomy" id="398673"/>
    <lineage>
        <taxon>Eukaryota</taxon>
        <taxon>Fungi</taxon>
        <taxon>Dikarya</taxon>
        <taxon>Ascomycota</taxon>
        <taxon>Pezizomycotina</taxon>
        <taxon>Sordariomycetes</taxon>
        <taxon>Hypocreomycetidae</taxon>
        <taxon>Hypocreales</taxon>
        <taxon>Hypocreaceae</taxon>
        <taxon>Trichoderma</taxon>
    </lineage>
</organism>
<dbReference type="AlphaFoldDB" id="A0A2P5A3I9"/>
<dbReference type="Pfam" id="PF00413">
    <property type="entry name" value="Peptidase_M10"/>
    <property type="match status" value="1"/>
</dbReference>
<keyword evidence="8" id="KW-1185">Reference proteome</keyword>
<dbReference type="EMBL" id="JPDN02000001">
    <property type="protein sequence ID" value="PON31069.1"/>
    <property type="molecule type" value="Genomic_DNA"/>
</dbReference>